<protein>
    <submittedName>
        <fullName evidence="1">Cytoplasmic protein</fullName>
    </submittedName>
</protein>
<dbReference type="Proteomes" id="UP000308444">
    <property type="component" value="Unassembled WGS sequence"/>
</dbReference>
<name>A0A9X9F6Q0_BACCE</name>
<organism evidence="1 2">
    <name type="scientific">Bacillus cereus</name>
    <dbReference type="NCBI Taxonomy" id="1396"/>
    <lineage>
        <taxon>Bacteria</taxon>
        <taxon>Bacillati</taxon>
        <taxon>Bacillota</taxon>
        <taxon>Bacilli</taxon>
        <taxon>Bacillales</taxon>
        <taxon>Bacillaceae</taxon>
        <taxon>Bacillus</taxon>
        <taxon>Bacillus cereus group</taxon>
    </lineage>
</organism>
<evidence type="ECO:0000313" key="1">
    <source>
        <dbReference type="EMBL" id="TKJ04054.1"/>
    </source>
</evidence>
<reference evidence="1 2" key="1">
    <citation type="journal article" date="2019" name="Environ. Microbiol.">
        <title>An active ?-lactamase is a part of an orchestrated cell wall stress resistance network of Bacillus subtilis and related rhizosphere species.</title>
        <authorList>
            <person name="Bucher T."/>
            <person name="Keren-Paz A."/>
            <person name="Hausser J."/>
            <person name="Olender T."/>
            <person name="Cytryn E."/>
            <person name="Kolodkin-Gal I."/>
        </authorList>
    </citation>
    <scope>NUCLEOTIDE SEQUENCE [LARGE SCALE GENOMIC DNA]</scope>
    <source>
        <strain evidence="1 2">I32</strain>
    </source>
</reference>
<gene>
    <name evidence="1" type="ORF">FC695_12450</name>
</gene>
<feature type="non-terminal residue" evidence="1">
    <location>
        <position position="102"/>
    </location>
</feature>
<dbReference type="AlphaFoldDB" id="A0A9X9F6Q0"/>
<dbReference type="EMBL" id="SZOH01000737">
    <property type="protein sequence ID" value="TKJ04054.1"/>
    <property type="molecule type" value="Genomic_DNA"/>
</dbReference>
<proteinExistence type="predicted"/>
<comment type="caution">
    <text evidence="1">The sequence shown here is derived from an EMBL/GenBank/DDBJ whole genome shotgun (WGS) entry which is preliminary data.</text>
</comment>
<accession>A0A9X9F6Q0</accession>
<evidence type="ECO:0000313" key="2">
    <source>
        <dbReference type="Proteomes" id="UP000308444"/>
    </source>
</evidence>
<sequence>MKNSIYIRRSLKVIIKREENKLPNIYLATVLKNLESLGFTFSEPLIEKLQTLSVDAFTTFYKELVKHLKEMVGAHIQFTPMYPNFPQQMMDLSDADLYINAV</sequence>